<dbReference type="InterPro" id="IPR044807">
    <property type="entry name" value="DRIP1-like"/>
</dbReference>
<keyword evidence="1" id="KW-0863">Zinc-finger</keyword>
<feature type="compositionally biased region" description="Polar residues" evidence="2">
    <location>
        <begin position="283"/>
        <end position="294"/>
    </location>
</feature>
<evidence type="ECO:0000256" key="1">
    <source>
        <dbReference type="PROSITE-ProRule" id="PRU00175"/>
    </source>
</evidence>
<dbReference type="PANTHER" id="PTHR46293">
    <property type="entry name" value="E3 UBIQUITIN PROTEIN LIGASE DRIP1"/>
    <property type="match status" value="1"/>
</dbReference>
<dbReference type="AlphaFoldDB" id="A0A175YPM3"/>
<dbReference type="OMA" id="QRYIMNK"/>
<dbReference type="PROSITE" id="PS50089">
    <property type="entry name" value="ZF_RING_2"/>
    <property type="match status" value="1"/>
</dbReference>
<dbReference type="STRING" id="79200.A0A175YPM3"/>
<dbReference type="GO" id="GO:0004842">
    <property type="term" value="F:ubiquitin-protein transferase activity"/>
    <property type="evidence" value="ECO:0007669"/>
    <property type="project" value="InterPro"/>
</dbReference>
<dbReference type="InterPro" id="IPR013083">
    <property type="entry name" value="Znf_RING/FYVE/PHD"/>
</dbReference>
<organism evidence="4">
    <name type="scientific">Daucus carota subsp. sativus</name>
    <name type="common">Carrot</name>
    <dbReference type="NCBI Taxonomy" id="79200"/>
    <lineage>
        <taxon>Eukaryota</taxon>
        <taxon>Viridiplantae</taxon>
        <taxon>Streptophyta</taxon>
        <taxon>Embryophyta</taxon>
        <taxon>Tracheophyta</taxon>
        <taxon>Spermatophyta</taxon>
        <taxon>Magnoliopsida</taxon>
        <taxon>eudicotyledons</taxon>
        <taxon>Gunneridae</taxon>
        <taxon>Pentapetalae</taxon>
        <taxon>asterids</taxon>
        <taxon>campanulids</taxon>
        <taxon>Apiales</taxon>
        <taxon>Apiaceae</taxon>
        <taxon>Apioideae</taxon>
        <taxon>Scandiceae</taxon>
        <taxon>Daucinae</taxon>
        <taxon>Daucus</taxon>
        <taxon>Daucus sect. Daucus</taxon>
    </lineage>
</organism>
<feature type="compositionally biased region" description="Basic and acidic residues" evidence="2">
    <location>
        <begin position="180"/>
        <end position="190"/>
    </location>
</feature>
<dbReference type="Pfam" id="PF13923">
    <property type="entry name" value="zf-C3HC4_2"/>
    <property type="match status" value="1"/>
</dbReference>
<feature type="region of interest" description="Disordered" evidence="2">
    <location>
        <begin position="107"/>
        <end position="222"/>
    </location>
</feature>
<feature type="compositionally biased region" description="Polar residues" evidence="2">
    <location>
        <begin position="191"/>
        <end position="203"/>
    </location>
</feature>
<dbReference type="Gene3D" id="3.10.20.90">
    <property type="entry name" value="Phosphatidylinositol 3-kinase Catalytic Subunit, Chain A, domain 1"/>
    <property type="match status" value="1"/>
</dbReference>
<evidence type="ECO:0000259" key="3">
    <source>
        <dbReference type="PROSITE" id="PS50089"/>
    </source>
</evidence>
<feature type="compositionally biased region" description="Polar residues" evidence="2">
    <location>
        <begin position="156"/>
        <end position="179"/>
    </location>
</feature>
<dbReference type="EMBL" id="LNRQ01000008">
    <property type="protein sequence ID" value="KZM85307.1"/>
    <property type="molecule type" value="Genomic_DNA"/>
</dbReference>
<dbReference type="InterPro" id="IPR001841">
    <property type="entry name" value="Znf_RING"/>
</dbReference>
<gene>
    <name evidence="4" type="ORF">DCAR_027271</name>
</gene>
<accession>A0A175YPM3</accession>
<sequence length="438" mass="49190">MAISNNNNDREKVLIRKAFMAKLLTCSICNNIFKDPVNISECLHIFCSTVCNRCIREKIEEENLNRCPVCSLYLGSMPLDKLRPDHSWSAITASIGPSLGQAVKVDDEISSGEAEQSSPSPARRKKRRLSSLLNKGSASSPYTFERRKKENGRRIFSSQGSDSPLDNPQKSTDGRSQGSRSDKNLRKSDSFNKQFSAVESSKQQIRRKSRDRTQKNDKRMELVSNLLKPPTELENIRNYAKSVKKGEISCKTTSISKCEATSSGKDLRSCDVPTRPIRKTRYQTKQADEQQGSKFPTPAVEDTATTQHTKRVAPVWLSLVSAVNQEGVRALPQIPCRFLMIKDATVPISSIKKYLSQKLGLDSKEEVEITMRGSALPSSLELHAVVDLWSQTMSSSEKFSAKVGESAENFVMVLCYGRKYLCRRNRRISMPGRYDDNI</sequence>
<proteinExistence type="predicted"/>
<dbReference type="OrthoDB" id="1305878at2759"/>
<dbReference type="GO" id="GO:0008270">
    <property type="term" value="F:zinc ion binding"/>
    <property type="evidence" value="ECO:0007669"/>
    <property type="project" value="UniProtKB-KW"/>
</dbReference>
<reference evidence="4" key="1">
    <citation type="journal article" date="2016" name="Nat. Genet.">
        <title>A high-quality carrot genome assembly provides new insights into carotenoid accumulation and asterid genome evolution.</title>
        <authorList>
            <person name="Iorizzo M."/>
            <person name="Ellison S."/>
            <person name="Senalik D."/>
            <person name="Zeng P."/>
            <person name="Satapoomin P."/>
            <person name="Huang J."/>
            <person name="Bowman M."/>
            <person name="Iovene M."/>
            <person name="Sanseverino W."/>
            <person name="Cavagnaro P."/>
            <person name="Yildiz M."/>
            <person name="Macko-Podgorni A."/>
            <person name="Moranska E."/>
            <person name="Grzebelus E."/>
            <person name="Grzebelus D."/>
            <person name="Ashrafi H."/>
            <person name="Zheng Z."/>
            <person name="Cheng S."/>
            <person name="Spooner D."/>
            <person name="Van Deynze A."/>
            <person name="Simon P."/>
        </authorList>
    </citation>
    <scope>NUCLEOTIDE SEQUENCE [LARGE SCALE GENOMIC DNA]</scope>
    <source>
        <tissue evidence="4">Leaf</tissue>
    </source>
</reference>
<feature type="compositionally biased region" description="Basic and acidic residues" evidence="2">
    <location>
        <begin position="211"/>
        <end position="221"/>
    </location>
</feature>
<evidence type="ECO:0000256" key="2">
    <source>
        <dbReference type="SAM" id="MobiDB-lite"/>
    </source>
</evidence>
<keyword evidence="1" id="KW-0862">Zinc</keyword>
<protein>
    <recommendedName>
        <fullName evidence="3">RING-type domain-containing protein</fullName>
    </recommendedName>
</protein>
<dbReference type="PANTHER" id="PTHR46293:SF3">
    <property type="entry name" value="E3 UBIQUITIN PROTEIN LIGASE DRIPH-RELATED"/>
    <property type="match status" value="1"/>
</dbReference>
<keyword evidence="1" id="KW-0479">Metal-binding</keyword>
<dbReference type="SUPFAM" id="SSF57850">
    <property type="entry name" value="RING/U-box"/>
    <property type="match status" value="1"/>
</dbReference>
<dbReference type="Gramene" id="KZM85307">
    <property type="protein sequence ID" value="KZM85307"/>
    <property type="gene ID" value="DCAR_027271"/>
</dbReference>
<comment type="caution">
    <text evidence="4">The sequence shown here is derived from an EMBL/GenBank/DDBJ whole genome shotgun (WGS) entry which is preliminary data.</text>
</comment>
<name>A0A175YPM3_DAUCS</name>
<feature type="domain" description="RING-type" evidence="3">
    <location>
        <begin position="26"/>
        <end position="71"/>
    </location>
</feature>
<evidence type="ECO:0000313" key="4">
    <source>
        <dbReference type="EMBL" id="KZM85307.1"/>
    </source>
</evidence>
<dbReference type="Gene3D" id="3.30.40.10">
    <property type="entry name" value="Zinc/RING finger domain, C3HC4 (zinc finger)"/>
    <property type="match status" value="1"/>
</dbReference>
<feature type="region of interest" description="Disordered" evidence="2">
    <location>
        <begin position="281"/>
        <end position="306"/>
    </location>
</feature>